<name>A0ABQ9GHQ9_9NEOP</name>
<organism evidence="1 2">
    <name type="scientific">Dryococelus australis</name>
    <dbReference type="NCBI Taxonomy" id="614101"/>
    <lineage>
        <taxon>Eukaryota</taxon>
        <taxon>Metazoa</taxon>
        <taxon>Ecdysozoa</taxon>
        <taxon>Arthropoda</taxon>
        <taxon>Hexapoda</taxon>
        <taxon>Insecta</taxon>
        <taxon>Pterygota</taxon>
        <taxon>Neoptera</taxon>
        <taxon>Polyneoptera</taxon>
        <taxon>Phasmatodea</taxon>
        <taxon>Verophasmatodea</taxon>
        <taxon>Anareolatae</taxon>
        <taxon>Phasmatidae</taxon>
        <taxon>Eurycanthinae</taxon>
        <taxon>Dryococelus</taxon>
    </lineage>
</organism>
<comment type="caution">
    <text evidence="1">The sequence shown here is derived from an EMBL/GenBank/DDBJ whole genome shotgun (WGS) entry which is preliminary data.</text>
</comment>
<gene>
    <name evidence="1" type="ORF">PR048_027899</name>
</gene>
<accession>A0ABQ9GHQ9</accession>
<proteinExistence type="predicted"/>
<keyword evidence="2" id="KW-1185">Reference proteome</keyword>
<dbReference type="EMBL" id="JARBHB010000012">
    <property type="protein sequence ID" value="KAJ8871573.1"/>
    <property type="molecule type" value="Genomic_DNA"/>
</dbReference>
<dbReference type="Proteomes" id="UP001159363">
    <property type="component" value="Chromosome 11"/>
</dbReference>
<evidence type="ECO:0000313" key="2">
    <source>
        <dbReference type="Proteomes" id="UP001159363"/>
    </source>
</evidence>
<evidence type="ECO:0000313" key="1">
    <source>
        <dbReference type="EMBL" id="KAJ8871573.1"/>
    </source>
</evidence>
<sequence length="256" mass="27546">MQATTTGWAGGPRGRSCNRPTCGMMIRRGGGGTGVGPCWAAPAEGLRGRPGELAARQRAPAVPRQYFLPGQARDSQPSVATTSRPSVGGHVIFDQSQGNLIFLSVIPSNISQTLTFDGRTDGAIAGQVKLEPNGQWLRDIIKERKKHVTETKKRNHPGKCNAACRRSKLQPSEYEGRGDVVVRLLASHQCEQGSIPGRVTPGFSHVGIVPDDVSGRRVFTGISRFSPLLHFSAAPFSPRFTFIGSQVPPKYPHSIS</sequence>
<reference evidence="1 2" key="1">
    <citation type="submission" date="2023-02" db="EMBL/GenBank/DDBJ databases">
        <title>LHISI_Scaffold_Assembly.</title>
        <authorList>
            <person name="Stuart O.P."/>
            <person name="Cleave R."/>
            <person name="Magrath M.J.L."/>
            <person name="Mikheyev A.S."/>
        </authorList>
    </citation>
    <scope>NUCLEOTIDE SEQUENCE [LARGE SCALE GENOMIC DNA]</scope>
    <source>
        <strain evidence="1">Daus_M_001</strain>
        <tissue evidence="1">Leg muscle</tissue>
    </source>
</reference>
<protein>
    <submittedName>
        <fullName evidence="1">Uncharacterized protein</fullName>
    </submittedName>
</protein>